<protein>
    <recommendedName>
        <fullName evidence="3">Outer membrane protein beta-barrel domain-containing protein</fullName>
    </recommendedName>
</protein>
<accession>A0AAQ1UK00</accession>
<comment type="caution">
    <text evidence="1">The sequence shown here is derived from an EMBL/GenBank/DDBJ whole genome shotgun (WGS) entry which is preliminary data.</text>
</comment>
<dbReference type="EMBL" id="UGTJ01000001">
    <property type="protein sequence ID" value="SUB80634.1"/>
    <property type="molecule type" value="Genomic_DNA"/>
</dbReference>
<evidence type="ECO:0008006" key="3">
    <source>
        <dbReference type="Google" id="ProtNLM"/>
    </source>
</evidence>
<evidence type="ECO:0000313" key="2">
    <source>
        <dbReference type="Proteomes" id="UP000255283"/>
    </source>
</evidence>
<reference evidence="1 2" key="1">
    <citation type="submission" date="2018-06" db="EMBL/GenBank/DDBJ databases">
        <authorList>
            <consortium name="Pathogen Informatics"/>
            <person name="Doyle S."/>
        </authorList>
    </citation>
    <scope>NUCLEOTIDE SEQUENCE [LARGE SCALE GENOMIC DNA]</scope>
    <source>
        <strain evidence="1 2">NCTC13063</strain>
    </source>
</reference>
<dbReference type="Proteomes" id="UP000255283">
    <property type="component" value="Unassembled WGS sequence"/>
</dbReference>
<sequence length="939" mass="108740">MIRLNFKTLISLVVILQLLGMRAVAFPNSGLYNNESKNDKKNSILYGEVYDSFTRMPLEAKVFLLDKDSMILDSTICVIQKRHSNYTFSFNQGTRSYIIKAVYQGYENCYQNLDIRAFGRNHYYSVPQHLMKKNNDIYKNVDLDEIQVKATKIQVTYHGDTIIYDASAFVLPEGSMLDALIRQMPGAELKDNGEVYINGQKVDYLTLNGKDFFRGKNQIMLENLPYYIIKNIKVYNKERSEVERYTSNIKRKDFVMDVKLKRKYAKGYLGNAEIGAGTDNRWLARLFGLLTGEHTDMAIFGNTNNINENRIPGHSGNWSPSTIRRGIRTTNQAGLYLQTEDKDKTQNEELDALVEWSDDDIEKHTYNEIFSSDGNITKNGTSSVRNKKFKANLTNTFRLFQPIMLISQYSLNYNNTKLQSSKRDSTFREHLINQISNYTDSQIDDFNTNLHLNIAKRLSWGDLVSLSIDGGYNSQKPNNTNYQNITKYVNPNETDNRNYLNDSQQHGYHYKAELNYIFSLPQYWQISPYIGFHQFFEARVNHNYLLEDYLNIDEADILPSYDAMLTQVFDNRNSYHYNDVTKIYTGGINITTGTENSFFNIGLPVNIEKERISYTHISLDTIAHRSIVLFEPNISYNRYGRNKRHLSYRMRMEKPNYALLMPFKDDTNPLIIRINNSHLSKKIQHEFSTNATFHPDSTEQNYWVSFVAKYIYNAWGTRTIYNSGTGAFTYINDNVKEGNWNANLQAGLQCPLDHKRRLNLDIDGNIKFEHNVDFDISYKPEYSSLSRVNTLSAGIKASLKYRMATFIIGAISKLSGRFSHGNRTDFENIHAADYQYGVNLQYTIPTIRLTLTTDINIYGCKGYNNKMMNTDDLVWNAQLTYPLAKGKIIAKLQAFDILHQLSNKSYSVNAQGRTEIWYNSIPRYAILSFAFKFNRNKKN</sequence>
<dbReference type="RefSeq" id="WP_115153992.1">
    <property type="nucleotide sequence ID" value="NZ_UGTJ01000001.1"/>
</dbReference>
<organism evidence="1 2">
    <name type="scientific">Segatella buccae</name>
    <dbReference type="NCBI Taxonomy" id="28126"/>
    <lineage>
        <taxon>Bacteria</taxon>
        <taxon>Pseudomonadati</taxon>
        <taxon>Bacteroidota</taxon>
        <taxon>Bacteroidia</taxon>
        <taxon>Bacteroidales</taxon>
        <taxon>Prevotellaceae</taxon>
        <taxon>Segatella</taxon>
    </lineage>
</organism>
<dbReference type="AlphaFoldDB" id="A0AAQ1UK00"/>
<proteinExistence type="predicted"/>
<gene>
    <name evidence="1" type="ORF">NCTC13063_01925</name>
</gene>
<name>A0AAQ1UK00_9BACT</name>
<evidence type="ECO:0000313" key="1">
    <source>
        <dbReference type="EMBL" id="SUB80634.1"/>
    </source>
</evidence>